<dbReference type="Proteomes" id="UP000887560">
    <property type="component" value="Unplaced"/>
</dbReference>
<proteinExistence type="predicted"/>
<organism evidence="2 3">
    <name type="scientific">Meloidogyne floridensis</name>
    <dbReference type="NCBI Taxonomy" id="298350"/>
    <lineage>
        <taxon>Eukaryota</taxon>
        <taxon>Metazoa</taxon>
        <taxon>Ecdysozoa</taxon>
        <taxon>Nematoda</taxon>
        <taxon>Chromadorea</taxon>
        <taxon>Rhabditida</taxon>
        <taxon>Tylenchina</taxon>
        <taxon>Tylenchomorpha</taxon>
        <taxon>Tylenchoidea</taxon>
        <taxon>Meloidogynidae</taxon>
        <taxon>Meloidogyninae</taxon>
        <taxon>Meloidogyne</taxon>
    </lineage>
</organism>
<name>A0A915NE19_9BILA</name>
<evidence type="ECO:0000313" key="3">
    <source>
        <dbReference type="WBParaSite" id="scf7180000417575.g1447"/>
    </source>
</evidence>
<accession>A0A915NE19</accession>
<dbReference type="AlphaFoldDB" id="A0A915NE19"/>
<dbReference type="WBParaSite" id="scf7180000417575.g1447">
    <property type="protein sequence ID" value="scf7180000417575.g1447"/>
    <property type="gene ID" value="scf7180000417575.g1447"/>
</dbReference>
<keyword evidence="2" id="KW-1185">Reference proteome</keyword>
<keyword evidence="1" id="KW-0812">Transmembrane</keyword>
<sequence length="114" mass="13087">MNLKKKHYLYCHASVVIIVSSFILYRTILVVIQYPDWPVTGNVVDTLGMIAYGSTMMNILMSHTDYRDAYKSELSKIKNFILFNCFGVQQQTSSNQQAIPPQFHNQLPNVVNEL</sequence>
<protein>
    <submittedName>
        <fullName evidence="3">Serpentine receptor class gamma</fullName>
    </submittedName>
</protein>
<keyword evidence="1" id="KW-0472">Membrane</keyword>
<keyword evidence="1" id="KW-1133">Transmembrane helix</keyword>
<evidence type="ECO:0000313" key="2">
    <source>
        <dbReference type="Proteomes" id="UP000887560"/>
    </source>
</evidence>
<evidence type="ECO:0000256" key="1">
    <source>
        <dbReference type="SAM" id="Phobius"/>
    </source>
</evidence>
<reference evidence="3" key="1">
    <citation type="submission" date="2022-11" db="UniProtKB">
        <authorList>
            <consortium name="WormBaseParasite"/>
        </authorList>
    </citation>
    <scope>IDENTIFICATION</scope>
</reference>
<feature type="transmembrane region" description="Helical" evidence="1">
    <location>
        <begin position="43"/>
        <end position="61"/>
    </location>
</feature>
<feature type="transmembrane region" description="Helical" evidence="1">
    <location>
        <begin position="7"/>
        <end position="31"/>
    </location>
</feature>